<name>A0A173SC77_9FIRM</name>
<protein>
    <submittedName>
        <fullName evidence="2">Uncharacterized protein</fullName>
    </submittedName>
</protein>
<evidence type="ECO:0000313" key="2">
    <source>
        <dbReference type="EMBL" id="CUM87329.1"/>
    </source>
</evidence>
<evidence type="ECO:0000313" key="3">
    <source>
        <dbReference type="Proteomes" id="UP000095597"/>
    </source>
</evidence>
<gene>
    <name evidence="2" type="ORF">ERS852573_00921</name>
</gene>
<accession>A0A173SC77</accession>
<proteinExistence type="predicted"/>
<dbReference type="Proteomes" id="UP000095597">
    <property type="component" value="Unassembled WGS sequence"/>
</dbReference>
<evidence type="ECO:0000256" key="1">
    <source>
        <dbReference type="SAM" id="MobiDB-lite"/>
    </source>
</evidence>
<dbReference type="EMBL" id="CYXO01000004">
    <property type="protein sequence ID" value="CUM87329.1"/>
    <property type="molecule type" value="Genomic_DNA"/>
</dbReference>
<sequence length="127" mass="15494">MKTKPKKCCYPDCFNCPYVDCRWDCANPSQYAYIHSEAGKAAQERYKKSEKGKERDKRRQKRRIESGKNAEMCRKYYARNREKILDAKKCKRNEKLRILKEKRREYDRQRYLKRKEAKQSAERKEAV</sequence>
<dbReference type="AlphaFoldDB" id="A0A173SC77"/>
<feature type="compositionally biased region" description="Basic and acidic residues" evidence="1">
    <location>
        <begin position="42"/>
        <end position="67"/>
    </location>
</feature>
<feature type="region of interest" description="Disordered" evidence="1">
    <location>
        <begin position="38"/>
        <end position="67"/>
    </location>
</feature>
<organism evidence="2 3">
    <name type="scientific">Dorea longicatena</name>
    <dbReference type="NCBI Taxonomy" id="88431"/>
    <lineage>
        <taxon>Bacteria</taxon>
        <taxon>Bacillati</taxon>
        <taxon>Bacillota</taxon>
        <taxon>Clostridia</taxon>
        <taxon>Lachnospirales</taxon>
        <taxon>Lachnospiraceae</taxon>
        <taxon>Dorea</taxon>
    </lineage>
</organism>
<reference evidence="2 3" key="1">
    <citation type="submission" date="2015-09" db="EMBL/GenBank/DDBJ databases">
        <authorList>
            <consortium name="Pathogen Informatics"/>
        </authorList>
    </citation>
    <scope>NUCLEOTIDE SEQUENCE [LARGE SCALE GENOMIC DNA]</scope>
    <source>
        <strain evidence="2 3">2789STDY5834961</strain>
    </source>
</reference>